<name>A0A7M4D312_9BACT</name>
<dbReference type="Proteomes" id="UP000462449">
    <property type="component" value="Unassembled WGS sequence"/>
</dbReference>
<dbReference type="RefSeq" id="WP_156194885.1">
    <property type="nucleotide sequence ID" value="NZ_QTZN02000006.1"/>
</dbReference>
<dbReference type="EMBL" id="QTZN02000006">
    <property type="protein sequence ID" value="MVB06246.1"/>
    <property type="molecule type" value="Genomic_DNA"/>
</dbReference>
<feature type="transmembrane region" description="Helical" evidence="1">
    <location>
        <begin position="383"/>
        <end position="405"/>
    </location>
</feature>
<reference evidence="2 5" key="2">
    <citation type="submission" date="2019-12" db="EMBL/GenBank/DDBJ databases">
        <title>Draft genome sequence of Labilibaculum sp. strain 44 isolated from deep waters of Black Sea.</title>
        <authorList>
            <person name="Yadav S."/>
            <person name="Villanueva L."/>
        </authorList>
    </citation>
    <scope>NUCLEOTIDE SEQUENCE [LARGE SCALE GENOMIC DNA]</scope>
    <source>
        <strain evidence="2 5">44</strain>
    </source>
</reference>
<dbReference type="Proteomes" id="UP000285951">
    <property type="component" value="Unassembled WGS sequence"/>
</dbReference>
<evidence type="ECO:0000256" key="1">
    <source>
        <dbReference type="SAM" id="Phobius"/>
    </source>
</evidence>
<keyword evidence="1" id="KW-0472">Membrane</keyword>
<keyword evidence="4" id="KW-1185">Reference proteome</keyword>
<keyword evidence="1" id="KW-0812">Transmembrane</keyword>
<gene>
    <name evidence="3" type="ORF">DWB62_004355</name>
    <name evidence="2" type="ORF">GNY23_04355</name>
</gene>
<keyword evidence="1" id="KW-1133">Transmembrane helix</keyword>
<dbReference type="EMBL" id="WOTW01000006">
    <property type="protein sequence ID" value="MUP37041.1"/>
    <property type="molecule type" value="Genomic_DNA"/>
</dbReference>
<comment type="caution">
    <text evidence="2">The sequence shown here is derived from an EMBL/GenBank/DDBJ whole genome shotgun (WGS) entry which is preliminary data.</text>
</comment>
<evidence type="ECO:0000313" key="5">
    <source>
        <dbReference type="Proteomes" id="UP000462449"/>
    </source>
</evidence>
<dbReference type="OrthoDB" id="912496at2"/>
<evidence type="ECO:0000313" key="4">
    <source>
        <dbReference type="Proteomes" id="UP000285951"/>
    </source>
</evidence>
<evidence type="ECO:0000313" key="3">
    <source>
        <dbReference type="EMBL" id="MVB06246.1"/>
    </source>
</evidence>
<sequence length="489" mass="55778">MKTYAILFLLLLLTVNSYSQDILMEQDICLRSYLSDRRDVYPVLDDLSGKIALFLIDNDTINALTYSKNYEPLNSCKCPRPNGKFKILIGNTVVQNECNLFFTNKRKTEFLVKTIDLNNNTSKEYKIPLKLNREEYLESVSYKNKLYILSRIYYSSIYKLRVFEGCEPAVCIEHDFTKILSANSKPDRIADDLYDTPSATTTTNIKRIECSNPNSLDITSEENKLYCYDDKIVLSFDGEKDKTTLITIDLNNYTYTSKNFKQGELEKTNKLATLSNSYIHGNKLYQLIVNKTGLCFTVHNLKTDSLLKTYSVKSEEEIYFRNSALLQKIDGNGFSTPERELDKTKQVLRKLLTGYLGISVYETGNNLEVLLGGIKESPSTGSLIAMGLVGAVAVPLVSGGAYYAVPNYTMNSYSSYANSRSVYFKCLFNKQNLEHVTGNSSPNPFDKIKEFVGTIKTPQSTQTIFKVNDYFVLGYYSSNEKKYYLRRFE</sequence>
<accession>A0A7M4D312</accession>
<protein>
    <submittedName>
        <fullName evidence="2">Uncharacterized protein</fullName>
    </submittedName>
</protein>
<evidence type="ECO:0000313" key="2">
    <source>
        <dbReference type="EMBL" id="MUP37041.1"/>
    </source>
</evidence>
<dbReference type="AlphaFoldDB" id="A0A7M4D312"/>
<organism evidence="2 5">
    <name type="scientific">Labilibaculum euxinus</name>
    <dbReference type="NCBI Taxonomy" id="2686357"/>
    <lineage>
        <taxon>Bacteria</taxon>
        <taxon>Pseudomonadati</taxon>
        <taxon>Bacteroidota</taxon>
        <taxon>Bacteroidia</taxon>
        <taxon>Marinilabiliales</taxon>
        <taxon>Marinifilaceae</taxon>
        <taxon>Labilibaculum</taxon>
    </lineage>
</organism>
<proteinExistence type="predicted"/>
<reference evidence="3 4" key="1">
    <citation type="submission" date="2019-11" db="EMBL/GenBank/DDBJ databases">
        <title>Draft genome sequence of Labilibaculum sp. strain SYP isolated from Black Sea.</title>
        <authorList>
            <person name="Yadav S."/>
            <person name="Villanueva L."/>
        </authorList>
    </citation>
    <scope>NUCLEOTIDE SEQUENCE [LARGE SCALE GENOMIC DNA]</scope>
    <source>
        <strain evidence="3 4">44</strain>
    </source>
</reference>